<evidence type="ECO:0000313" key="10">
    <source>
        <dbReference type="Proteomes" id="UP000189310"/>
    </source>
</evidence>
<comment type="similarity">
    <text evidence="2 5">Belongs to the pseudouridine synthase TruB family. Type 1 subfamily.</text>
</comment>
<dbReference type="CDD" id="cd21152">
    <property type="entry name" value="PUA_TruB_bacterial"/>
    <property type="match status" value="1"/>
</dbReference>
<dbReference type="Pfam" id="PF01509">
    <property type="entry name" value="TruB_N"/>
    <property type="match status" value="1"/>
</dbReference>
<dbReference type="InterPro" id="IPR015947">
    <property type="entry name" value="PUA-like_sf"/>
</dbReference>
<dbReference type="InterPro" id="IPR020103">
    <property type="entry name" value="PsdUridine_synth_cat_dom_sf"/>
</dbReference>
<sequence>MAQVKRIRRQVHGVLVLDKPRGFSSNAALQKVRWLLNAEKAGHTGSLDPLATGVLPLCFGEATKFSQYLLDADKGYSTVAQLGVTTTTGDAEGEVLERRAVAVDEAAIQTALPAFRGQIEQIPPMYSALKRDGQPLYKLARAGEVVEREARSVTIARLELLALQEDRATLEVACSKGTYVRTLVEDLGARLGCGAHVAELRRTQAGPFGLAQAISLEELEAAHAEGGSEALDRFLLPVDSGLEHWPLVQLTQHSAYYWLHGQPVRAANAPKFGLMRVQDDQGRFIGIGEIDDEGQVAPRRLIRS</sequence>
<accession>A0ABX3IPE5</accession>
<proteinExistence type="inferred from homology"/>
<dbReference type="EMBL" id="MTLN01000011">
    <property type="protein sequence ID" value="ONN68913.1"/>
    <property type="molecule type" value="Genomic_DNA"/>
</dbReference>
<dbReference type="RefSeq" id="WP_027599114.1">
    <property type="nucleotide sequence ID" value="NZ_CP189647.1"/>
</dbReference>
<evidence type="ECO:0000259" key="8">
    <source>
        <dbReference type="Pfam" id="PF16198"/>
    </source>
</evidence>
<dbReference type="SUPFAM" id="SSF88697">
    <property type="entry name" value="PUA domain-like"/>
    <property type="match status" value="1"/>
</dbReference>
<dbReference type="Gene3D" id="3.30.2350.10">
    <property type="entry name" value="Pseudouridine synthase"/>
    <property type="match status" value="1"/>
</dbReference>
<dbReference type="EC" id="5.4.99.25" evidence="5"/>
<dbReference type="CDD" id="cd02573">
    <property type="entry name" value="PseudoU_synth_EcTruB"/>
    <property type="match status" value="1"/>
</dbReference>
<dbReference type="Proteomes" id="UP000189310">
    <property type="component" value="Unassembled WGS sequence"/>
</dbReference>
<name>A0ABX3IPE5_9PSED</name>
<reference evidence="9 10" key="1">
    <citation type="submission" date="2017-01" db="EMBL/GenBank/DDBJ databases">
        <title>Pseudomonas psychrotolerans genome sequencing and assembly.</title>
        <authorList>
            <person name="Vyas B."/>
            <person name="Mayilraj S."/>
        </authorList>
    </citation>
    <scope>NUCLEOTIDE SEQUENCE [LARGE SCALE GENOMIC DNA]</scope>
    <source>
        <strain evidence="9 10">SDS18</strain>
    </source>
</reference>
<comment type="caution">
    <text evidence="9">The sequence shown here is derived from an EMBL/GenBank/DDBJ whole genome shotgun (WGS) entry which is preliminary data.</text>
</comment>
<dbReference type="Gene3D" id="2.30.130.10">
    <property type="entry name" value="PUA domain"/>
    <property type="match status" value="1"/>
</dbReference>
<keyword evidence="4 5" id="KW-0413">Isomerase</keyword>
<evidence type="ECO:0000259" key="7">
    <source>
        <dbReference type="Pfam" id="PF09157"/>
    </source>
</evidence>
<feature type="active site" description="Nucleophile" evidence="5">
    <location>
        <position position="48"/>
    </location>
</feature>
<evidence type="ECO:0000256" key="1">
    <source>
        <dbReference type="ARBA" id="ARBA00000385"/>
    </source>
</evidence>
<dbReference type="Pfam" id="PF09157">
    <property type="entry name" value="TruB-C_2"/>
    <property type="match status" value="1"/>
</dbReference>
<comment type="function">
    <text evidence="5">Responsible for synthesis of pseudouridine from uracil-55 in the psi GC loop of transfer RNAs.</text>
</comment>
<dbReference type="HAMAP" id="MF_01080">
    <property type="entry name" value="TruB_bact"/>
    <property type="match status" value="1"/>
</dbReference>
<organism evidence="9 10">
    <name type="scientific">Pseudomonas oryzihabitans</name>
    <dbReference type="NCBI Taxonomy" id="47885"/>
    <lineage>
        <taxon>Bacteria</taxon>
        <taxon>Pseudomonadati</taxon>
        <taxon>Pseudomonadota</taxon>
        <taxon>Gammaproteobacteria</taxon>
        <taxon>Pseudomonadales</taxon>
        <taxon>Pseudomonadaceae</taxon>
        <taxon>Pseudomonas</taxon>
    </lineage>
</organism>
<evidence type="ECO:0000256" key="3">
    <source>
        <dbReference type="ARBA" id="ARBA00022694"/>
    </source>
</evidence>
<keyword evidence="10" id="KW-1185">Reference proteome</keyword>
<comment type="catalytic activity">
    <reaction evidence="1 5">
        <text>uridine(55) in tRNA = pseudouridine(55) in tRNA</text>
        <dbReference type="Rhea" id="RHEA:42532"/>
        <dbReference type="Rhea" id="RHEA-COMP:10101"/>
        <dbReference type="Rhea" id="RHEA-COMP:10102"/>
        <dbReference type="ChEBI" id="CHEBI:65314"/>
        <dbReference type="ChEBI" id="CHEBI:65315"/>
        <dbReference type="EC" id="5.4.99.25"/>
    </reaction>
</comment>
<feature type="domain" description="Pseudouridine synthase II N-terminal" evidence="6">
    <location>
        <begin position="33"/>
        <end position="180"/>
    </location>
</feature>
<evidence type="ECO:0000256" key="2">
    <source>
        <dbReference type="ARBA" id="ARBA00005642"/>
    </source>
</evidence>
<dbReference type="PANTHER" id="PTHR13767:SF2">
    <property type="entry name" value="PSEUDOURIDYLATE SYNTHASE TRUB1"/>
    <property type="match status" value="1"/>
</dbReference>
<dbReference type="Pfam" id="PF16198">
    <property type="entry name" value="TruB_C_2"/>
    <property type="match status" value="1"/>
</dbReference>
<evidence type="ECO:0000259" key="6">
    <source>
        <dbReference type="Pfam" id="PF01509"/>
    </source>
</evidence>
<evidence type="ECO:0000256" key="4">
    <source>
        <dbReference type="ARBA" id="ARBA00023235"/>
    </source>
</evidence>
<dbReference type="InterPro" id="IPR002501">
    <property type="entry name" value="PsdUridine_synth_N"/>
</dbReference>
<protein>
    <recommendedName>
        <fullName evidence="5">tRNA pseudouridine synthase B</fullName>
        <ecNumber evidence="5">5.4.99.25</ecNumber>
    </recommendedName>
    <alternativeName>
        <fullName evidence="5">tRNA pseudouridine(55) synthase</fullName>
        <shortName evidence="5">Psi55 synthase</shortName>
    </alternativeName>
    <alternativeName>
        <fullName evidence="5">tRNA pseudouridylate synthase</fullName>
    </alternativeName>
    <alternativeName>
        <fullName evidence="5">tRNA-uridine isomerase</fullName>
    </alternativeName>
</protein>
<dbReference type="PANTHER" id="PTHR13767">
    <property type="entry name" value="TRNA-PSEUDOURIDINE SYNTHASE"/>
    <property type="match status" value="1"/>
</dbReference>
<dbReference type="SUPFAM" id="SSF55120">
    <property type="entry name" value="Pseudouridine synthase"/>
    <property type="match status" value="1"/>
</dbReference>
<feature type="domain" description="tRNA pseudouridine synthase II TruB subfamily 1 C-terminal" evidence="7">
    <location>
        <begin position="246"/>
        <end position="302"/>
    </location>
</feature>
<dbReference type="InterPro" id="IPR036974">
    <property type="entry name" value="PUA_sf"/>
</dbReference>
<gene>
    <name evidence="5" type="primary">truB</name>
    <name evidence="9" type="ORF">BVL52_23040</name>
</gene>
<feature type="domain" description="tRNA pseudouridylate synthase B C-terminal" evidence="8">
    <location>
        <begin position="181"/>
        <end position="242"/>
    </location>
</feature>
<dbReference type="InterPro" id="IPR032819">
    <property type="entry name" value="TruB_C"/>
</dbReference>
<dbReference type="InterPro" id="IPR014780">
    <property type="entry name" value="tRNA_psdUridine_synth_TruB"/>
</dbReference>
<keyword evidence="3 5" id="KW-0819">tRNA processing</keyword>
<dbReference type="NCBIfam" id="TIGR00431">
    <property type="entry name" value="TruB"/>
    <property type="match status" value="1"/>
</dbReference>
<dbReference type="InterPro" id="IPR015240">
    <property type="entry name" value="tRNA_sdUridine_synth_fam1_C"/>
</dbReference>
<evidence type="ECO:0000313" key="9">
    <source>
        <dbReference type="EMBL" id="ONN68913.1"/>
    </source>
</evidence>
<evidence type="ECO:0000256" key="5">
    <source>
        <dbReference type="HAMAP-Rule" id="MF_01080"/>
    </source>
</evidence>